<keyword evidence="2" id="KW-1185">Reference proteome</keyword>
<proteinExistence type="predicted"/>
<reference evidence="2" key="1">
    <citation type="submission" date="2017-11" db="EMBL/GenBank/DDBJ databases">
        <authorList>
            <person name="Seth-Smith MB H."/>
        </authorList>
    </citation>
    <scope>NUCLEOTIDE SEQUENCE [LARGE SCALE GENOMIC DNA]</scope>
</reference>
<dbReference type="OrthoDB" id="18194at2"/>
<dbReference type="AlphaFoldDB" id="A0A3B0PWN6"/>
<evidence type="ECO:0000313" key="2">
    <source>
        <dbReference type="Proteomes" id="UP000258476"/>
    </source>
</evidence>
<dbReference type="NCBIfam" id="NF033210">
    <property type="entry name" value="RBP7"/>
    <property type="match status" value="1"/>
</dbReference>
<dbReference type="RefSeq" id="WP_117274563.1">
    <property type="nucleotide sequence ID" value="NZ_LS992154.1"/>
</dbReference>
<gene>
    <name evidence="1" type="ORF">C834K_0836</name>
</gene>
<protein>
    <submittedName>
        <fullName evidence="1">Uncharacterized protein</fullName>
    </submittedName>
</protein>
<evidence type="ECO:0000313" key="1">
    <source>
        <dbReference type="EMBL" id="SYX09276.1"/>
    </source>
</evidence>
<dbReference type="EMBL" id="LS992154">
    <property type="protein sequence ID" value="SYX09276.1"/>
    <property type="molecule type" value="Genomic_DNA"/>
</dbReference>
<organism evidence="1 2">
    <name type="scientific">Chlamydia poikilotherma</name>
    <dbReference type="NCBI Taxonomy" id="1967783"/>
    <lineage>
        <taxon>Bacteria</taxon>
        <taxon>Pseudomonadati</taxon>
        <taxon>Chlamydiota</taxon>
        <taxon>Chlamydiia</taxon>
        <taxon>Chlamydiales</taxon>
        <taxon>Chlamydiaceae</taxon>
        <taxon>Chlamydia/Chlamydophila group</taxon>
        <taxon>Chlamydia</taxon>
    </lineage>
</organism>
<dbReference type="Proteomes" id="UP000258476">
    <property type="component" value="Chromosome"/>
</dbReference>
<dbReference type="KEGG" id="chla:C834K_0836"/>
<name>A0A3B0PWN6_9CHLA</name>
<accession>A0A3B0PWN6</accession>
<sequence>MSHTITLLTADNNTDEIKKALQRITVASSYVLKSSPEQENTDQPYEVCQAESTLSVEASKIASVAEGTLLSCCCK</sequence>